<evidence type="ECO:0000259" key="2">
    <source>
        <dbReference type="Pfam" id="PF01348"/>
    </source>
</evidence>
<feature type="domain" description="Domain X" evidence="2">
    <location>
        <begin position="9"/>
        <end position="89"/>
    </location>
</feature>
<dbReference type="Pfam" id="PF01348">
    <property type="entry name" value="Intron_maturas2"/>
    <property type="match status" value="1"/>
</dbReference>
<geneLocation type="mitochondrion" evidence="3"/>
<sequence length="160" mass="18973">MIGLQMINQKYQPRHVGLYCNLKPWDIITKFSQKLIGFLNYYYGYLTYPSDLGTYYYILRYSCLKTLSYRMKISISRIQKIYGDKMYMKKTIRMINSKIGTYTVKETYVKFPRYLKARDAISKRLAVEKENERGKNICPKSYGENYSHSDGSTVSNKYKS</sequence>
<dbReference type="EMBL" id="MF997424">
    <property type="protein sequence ID" value="AVR57666.1"/>
    <property type="molecule type" value="Genomic_DNA"/>
</dbReference>
<feature type="region of interest" description="Disordered" evidence="1">
    <location>
        <begin position="138"/>
        <end position="160"/>
    </location>
</feature>
<dbReference type="InterPro" id="IPR024937">
    <property type="entry name" value="Domain_X"/>
</dbReference>
<reference evidence="3" key="1">
    <citation type="submission" date="2017-09" db="EMBL/GenBank/DDBJ databases">
        <title>Your Publication.</title>
        <authorList>
            <person name="Keepers K.G."/>
            <person name="Pogoda C.S."/>
            <person name="Hamsher S.E."/>
            <person name="Stepanek J.G."/>
            <person name="Kane N.C."/>
            <person name="Kociolek J.P."/>
        </authorList>
    </citation>
    <scope>NUCLEOTIDE SEQUENCE</scope>
</reference>
<dbReference type="GO" id="GO:0006397">
    <property type="term" value="P:mRNA processing"/>
    <property type="evidence" value="ECO:0007669"/>
    <property type="project" value="InterPro"/>
</dbReference>
<name>A0A2R4A3L9_9STRA</name>
<protein>
    <recommendedName>
        <fullName evidence="2">Domain X domain-containing protein</fullName>
    </recommendedName>
</protein>
<keyword evidence="3" id="KW-0496">Mitochondrion</keyword>
<feature type="compositionally biased region" description="Polar residues" evidence="1">
    <location>
        <begin position="144"/>
        <end position="160"/>
    </location>
</feature>
<organism evidence="3">
    <name type="scientific">Halamphora calidilacuna</name>
    <dbReference type="NCBI Taxonomy" id="2133758"/>
    <lineage>
        <taxon>Eukaryota</taxon>
        <taxon>Sar</taxon>
        <taxon>Stramenopiles</taxon>
        <taxon>Ochrophyta</taxon>
        <taxon>Bacillariophyta</taxon>
        <taxon>Bacillariophyceae</taxon>
        <taxon>Bacillariophycidae</taxon>
        <taxon>Naviculales</taxon>
        <taxon>Amphipleuraceae</taxon>
        <taxon>Halamphora</taxon>
    </lineage>
</organism>
<accession>A0A2R4A3L9</accession>
<dbReference type="AlphaFoldDB" id="A0A2R4A3L9"/>
<proteinExistence type="predicted"/>
<gene>
    <name evidence="3" type="primary">AI2</name>
</gene>
<evidence type="ECO:0000313" key="3">
    <source>
        <dbReference type="EMBL" id="AVR57666.1"/>
    </source>
</evidence>
<evidence type="ECO:0000256" key="1">
    <source>
        <dbReference type="SAM" id="MobiDB-lite"/>
    </source>
</evidence>
<dbReference type="GO" id="GO:0005737">
    <property type="term" value="C:cytoplasm"/>
    <property type="evidence" value="ECO:0007669"/>
    <property type="project" value="UniProtKB-ARBA"/>
</dbReference>